<organism evidence="7 8">
    <name type="scientific">Pauljensenia hongkongensis</name>
    <dbReference type="NCBI Taxonomy" id="178339"/>
    <lineage>
        <taxon>Bacteria</taxon>
        <taxon>Bacillati</taxon>
        <taxon>Actinomycetota</taxon>
        <taxon>Actinomycetes</taxon>
        <taxon>Actinomycetales</taxon>
        <taxon>Actinomycetaceae</taxon>
        <taxon>Pauljensenia</taxon>
    </lineage>
</organism>
<dbReference type="InterPro" id="IPR029063">
    <property type="entry name" value="SAM-dependent_MTases_sf"/>
</dbReference>
<dbReference type="Pfam" id="PF14801">
    <property type="entry name" value="TrmI-like_N"/>
    <property type="match status" value="1"/>
</dbReference>
<dbReference type="GO" id="GO:0160107">
    <property type="term" value="F:tRNA (adenine(58)-N1)-methyltransferase activity"/>
    <property type="evidence" value="ECO:0007669"/>
    <property type="project" value="InterPro"/>
</dbReference>
<dbReference type="GO" id="GO:0031515">
    <property type="term" value="C:tRNA (m1A) methyltransferase complex"/>
    <property type="evidence" value="ECO:0007669"/>
    <property type="project" value="InterPro"/>
</dbReference>
<dbReference type="GO" id="GO:0030488">
    <property type="term" value="P:tRNA methylation"/>
    <property type="evidence" value="ECO:0007669"/>
    <property type="project" value="InterPro"/>
</dbReference>
<dbReference type="InterPro" id="IPR049470">
    <property type="entry name" value="TRM61_C"/>
</dbReference>
<evidence type="ECO:0000256" key="1">
    <source>
        <dbReference type="ARBA" id="ARBA00022603"/>
    </source>
</evidence>
<dbReference type="PANTHER" id="PTHR12133">
    <property type="entry name" value="TRNA (ADENINE(58)-N(1))-METHYLTRANSFERASE"/>
    <property type="match status" value="1"/>
</dbReference>
<evidence type="ECO:0000313" key="7">
    <source>
        <dbReference type="EMBL" id="AOS46541.1"/>
    </source>
</evidence>
<dbReference type="KEGG" id="phon:BH719_00370"/>
<proteinExistence type="predicted"/>
<protein>
    <submittedName>
        <fullName evidence="7">Transposase</fullName>
    </submittedName>
</protein>
<evidence type="ECO:0000256" key="3">
    <source>
        <dbReference type="ARBA" id="ARBA00022691"/>
    </source>
</evidence>
<keyword evidence="8" id="KW-1185">Reference proteome</keyword>
<dbReference type="Gene3D" id="3.40.50.150">
    <property type="entry name" value="Vaccinia Virus protein VP39"/>
    <property type="match status" value="1"/>
</dbReference>
<keyword evidence="4" id="KW-0819">tRNA processing</keyword>
<dbReference type="PANTHER" id="PTHR12133:SF1">
    <property type="entry name" value="TRNA (ADENINE(58)-N(1))-METHYLTRANSFERASE, MITOCHONDRIAL"/>
    <property type="match status" value="1"/>
</dbReference>
<name>A0A1D8B087_9ACTO</name>
<dbReference type="STRING" id="178339.BH719_00370"/>
<evidence type="ECO:0000259" key="6">
    <source>
        <dbReference type="Pfam" id="PF08704"/>
    </source>
</evidence>
<dbReference type="AlphaFoldDB" id="A0A1D8B087"/>
<dbReference type="Gene3D" id="3.10.330.20">
    <property type="match status" value="1"/>
</dbReference>
<dbReference type="Pfam" id="PF08704">
    <property type="entry name" value="GCD14"/>
    <property type="match status" value="1"/>
</dbReference>
<dbReference type="Proteomes" id="UP000095214">
    <property type="component" value="Chromosome"/>
</dbReference>
<dbReference type="OrthoDB" id="9781391at2"/>
<evidence type="ECO:0000313" key="8">
    <source>
        <dbReference type="Proteomes" id="UP000095214"/>
    </source>
</evidence>
<gene>
    <name evidence="7" type="ORF">BH719_00370</name>
</gene>
<dbReference type="FunFam" id="3.40.50.150:FF:000019">
    <property type="entry name" value="tRNA (adenine(58)-N(1))-methyltransferase TrmI"/>
    <property type="match status" value="1"/>
</dbReference>
<feature type="domain" description="tRNA (adenine(58)-N(1))-methyltransferase catalytic subunit TRM61 C-terminal" evidence="6">
    <location>
        <begin position="88"/>
        <end position="253"/>
    </location>
</feature>
<dbReference type="EMBL" id="CP017298">
    <property type="protein sequence ID" value="AOS46541.1"/>
    <property type="molecule type" value="Genomic_DNA"/>
</dbReference>
<feature type="region of interest" description="Disordered" evidence="5">
    <location>
        <begin position="290"/>
        <end position="325"/>
    </location>
</feature>
<feature type="region of interest" description="Disordered" evidence="5">
    <location>
        <begin position="1"/>
        <end position="28"/>
    </location>
</feature>
<evidence type="ECO:0000256" key="2">
    <source>
        <dbReference type="ARBA" id="ARBA00022679"/>
    </source>
</evidence>
<keyword evidence="1" id="KW-0489">Methyltransferase</keyword>
<dbReference type="PROSITE" id="PS51620">
    <property type="entry name" value="SAM_TRM61"/>
    <property type="match status" value="1"/>
</dbReference>
<reference evidence="7 8" key="1">
    <citation type="submission" date="2016-09" db="EMBL/GenBank/DDBJ databases">
        <title>Complete genome sequence of Actinomyces hongkongensis HKU8.</title>
        <authorList>
            <person name="Gao Y.-X."/>
            <person name="Zhou Y.-Y."/>
            <person name="Xie Y."/>
            <person name="Wang M."/>
            <person name="Wang S.-J."/>
            <person name="Shen S.-G."/>
        </authorList>
    </citation>
    <scope>NUCLEOTIDE SEQUENCE [LARGE SCALE GENOMIC DNA]</scope>
    <source>
        <strain evidence="7 8">HKU8</strain>
    </source>
</reference>
<dbReference type="SUPFAM" id="SSF53335">
    <property type="entry name" value="S-adenosyl-L-methionine-dependent methyltransferases"/>
    <property type="match status" value="1"/>
</dbReference>
<accession>A0A1D8B087</accession>
<keyword evidence="3" id="KW-0949">S-adenosyl-L-methionine</keyword>
<dbReference type="RefSeq" id="WP_009399746.1">
    <property type="nucleotide sequence ID" value="NZ_CP017298.1"/>
</dbReference>
<dbReference type="InterPro" id="IPR014816">
    <property type="entry name" value="tRNA_MeTrfase_Gcd14"/>
</dbReference>
<keyword evidence="2" id="KW-0808">Transferase</keyword>
<sequence length="352" mass="37982">MDTQRNTGGARAPLGQSGRRGALAHGDRVQVRDPKGRYHQVVLVAGGRFQSNRGGFDHDDVIGRPDGQVVTTEEGRQFQILRPLRADYVMAMPRGAAVVYPKDAGVITHMGDVFPGATVVEAGAGSGALSMALLDAVGEGGRLVSVERREDFAQIAAANVDLWFGRRHPAWDLRVGDVADVLDSLEEASVDRVVLDMLAPWENIGPLTRALVPGGVLTCYVATVTQMSRLVEDLRASGRFTDPVAWEDMRREWHLDGLAVRPAHRMVAHTGFLVVARLLAPGVLPQERAKRPAKAAEGKGGAWDQEEGWTPEGVGQRVNSDKKVRKVRRGLAAQAATWVDGGSRDGEGARDD</sequence>
<evidence type="ECO:0000256" key="4">
    <source>
        <dbReference type="ARBA" id="ARBA00022694"/>
    </source>
</evidence>
<dbReference type="CDD" id="cd02440">
    <property type="entry name" value="AdoMet_MTases"/>
    <property type="match status" value="1"/>
</dbReference>
<evidence type="ECO:0000256" key="5">
    <source>
        <dbReference type="SAM" id="MobiDB-lite"/>
    </source>
</evidence>